<feature type="transmembrane region" description="Helical" evidence="7">
    <location>
        <begin position="66"/>
        <end position="85"/>
    </location>
</feature>
<comment type="subcellular location">
    <subcellularLocation>
        <location evidence="1">Cell membrane</location>
        <topology evidence="1">Multi-pass membrane protein</topology>
    </subcellularLocation>
</comment>
<evidence type="ECO:0000256" key="7">
    <source>
        <dbReference type="SAM" id="Phobius"/>
    </source>
</evidence>
<feature type="transmembrane region" description="Helical" evidence="7">
    <location>
        <begin position="6"/>
        <end position="26"/>
    </location>
</feature>
<sequence>MVTITLSGIIYAIVVGLIIGALGRLFARGRQNVSILATILIGMVAAFLGTLIAGWLHVRHTEGIDWIQLIIQVALATLFVSLYAGRGGRRRARI</sequence>
<keyword evidence="4 7" id="KW-0812">Transmembrane</keyword>
<evidence type="ECO:0000256" key="4">
    <source>
        <dbReference type="ARBA" id="ARBA00022692"/>
    </source>
</evidence>
<reference evidence="8 9" key="1">
    <citation type="submission" date="2019-10" db="EMBL/GenBank/DDBJ databases">
        <title>Genome sequence of Luteimicrobium xylanilyticum HY-24.</title>
        <authorList>
            <person name="Kim D.Y."/>
            <person name="Park H.-Y."/>
        </authorList>
    </citation>
    <scope>NUCLEOTIDE SEQUENCE [LARGE SCALE GENOMIC DNA]</scope>
    <source>
        <strain evidence="8 9">HY-24</strain>
    </source>
</reference>
<evidence type="ECO:0000313" key="9">
    <source>
        <dbReference type="Proteomes" id="UP000326702"/>
    </source>
</evidence>
<dbReference type="Proteomes" id="UP000326702">
    <property type="component" value="Chromosome"/>
</dbReference>
<feature type="transmembrane region" description="Helical" evidence="7">
    <location>
        <begin position="33"/>
        <end position="54"/>
    </location>
</feature>
<keyword evidence="5 7" id="KW-1133">Transmembrane helix</keyword>
<organism evidence="8 9">
    <name type="scientific">Luteimicrobium xylanilyticum</name>
    <dbReference type="NCBI Taxonomy" id="1133546"/>
    <lineage>
        <taxon>Bacteria</taxon>
        <taxon>Bacillati</taxon>
        <taxon>Actinomycetota</taxon>
        <taxon>Actinomycetes</taxon>
        <taxon>Micrococcales</taxon>
        <taxon>Luteimicrobium</taxon>
    </lineage>
</organism>
<protein>
    <submittedName>
        <fullName evidence="8">Uncharacterized protein</fullName>
    </submittedName>
</protein>
<evidence type="ECO:0000256" key="3">
    <source>
        <dbReference type="ARBA" id="ARBA00022475"/>
    </source>
</evidence>
<evidence type="ECO:0000256" key="5">
    <source>
        <dbReference type="ARBA" id="ARBA00022989"/>
    </source>
</evidence>
<dbReference type="RefSeq" id="WP_322619636.1">
    <property type="nucleotide sequence ID" value="NZ_BAABIH010000001.1"/>
</dbReference>
<dbReference type="InterPro" id="IPR007341">
    <property type="entry name" value="Transgly_assoc"/>
</dbReference>
<dbReference type="AlphaFoldDB" id="A0A5P9Q7I7"/>
<evidence type="ECO:0000256" key="6">
    <source>
        <dbReference type="ARBA" id="ARBA00023136"/>
    </source>
</evidence>
<keyword evidence="3" id="KW-1003">Cell membrane</keyword>
<keyword evidence="6 7" id="KW-0472">Membrane</keyword>
<keyword evidence="9" id="KW-1185">Reference proteome</keyword>
<gene>
    <name evidence="8" type="ORF">KDY119_00896</name>
</gene>
<evidence type="ECO:0000313" key="8">
    <source>
        <dbReference type="EMBL" id="QFU97398.1"/>
    </source>
</evidence>
<dbReference type="PANTHER" id="PTHR33884">
    <property type="entry name" value="UPF0410 PROTEIN YMGE"/>
    <property type="match status" value="1"/>
</dbReference>
<dbReference type="EMBL" id="CP045529">
    <property type="protein sequence ID" value="QFU97398.1"/>
    <property type="molecule type" value="Genomic_DNA"/>
</dbReference>
<accession>A0A5P9Q7I7</accession>
<dbReference type="KEGG" id="lxl:KDY119_00896"/>
<dbReference type="PANTHER" id="PTHR33884:SF3">
    <property type="entry name" value="UPF0410 PROTEIN YMGE"/>
    <property type="match status" value="1"/>
</dbReference>
<evidence type="ECO:0000256" key="2">
    <source>
        <dbReference type="ARBA" id="ARBA00011006"/>
    </source>
</evidence>
<evidence type="ECO:0000256" key="1">
    <source>
        <dbReference type="ARBA" id="ARBA00004651"/>
    </source>
</evidence>
<proteinExistence type="inferred from homology"/>
<name>A0A5P9Q7I7_9MICO</name>
<dbReference type="GO" id="GO:0005886">
    <property type="term" value="C:plasma membrane"/>
    <property type="evidence" value="ECO:0007669"/>
    <property type="project" value="UniProtKB-SubCell"/>
</dbReference>
<comment type="similarity">
    <text evidence="2">Belongs to the UPF0410 family.</text>
</comment>